<feature type="transmembrane region" description="Helical" evidence="1">
    <location>
        <begin position="27"/>
        <end position="45"/>
    </location>
</feature>
<organism evidence="2 3">
    <name type="scientific">Aequorivita viscosa</name>
    <dbReference type="NCBI Taxonomy" id="797419"/>
    <lineage>
        <taxon>Bacteria</taxon>
        <taxon>Pseudomonadati</taxon>
        <taxon>Bacteroidota</taxon>
        <taxon>Flavobacteriia</taxon>
        <taxon>Flavobacteriales</taxon>
        <taxon>Flavobacteriaceae</taxon>
        <taxon>Aequorivita</taxon>
    </lineage>
</organism>
<dbReference type="EMBL" id="FQYV01000032">
    <property type="protein sequence ID" value="SHJ91819.1"/>
    <property type="molecule type" value="Genomic_DNA"/>
</dbReference>
<evidence type="ECO:0000313" key="3">
    <source>
        <dbReference type="Proteomes" id="UP000184172"/>
    </source>
</evidence>
<dbReference type="AlphaFoldDB" id="A0A1M6N7Z8"/>
<name>A0A1M6N7Z8_9FLAO</name>
<protein>
    <submittedName>
        <fullName evidence="2">Uncharacterized protein</fullName>
    </submittedName>
</protein>
<evidence type="ECO:0000256" key="1">
    <source>
        <dbReference type="SAM" id="Phobius"/>
    </source>
</evidence>
<dbReference type="Proteomes" id="UP000184172">
    <property type="component" value="Unassembled WGS sequence"/>
</dbReference>
<dbReference type="STRING" id="797419.SAMN05216556_13115"/>
<accession>A0A1M6N7Z8</accession>
<keyword evidence="1" id="KW-0472">Membrane</keyword>
<proteinExistence type="predicted"/>
<gene>
    <name evidence="2" type="ORF">SAMN04487908_1329</name>
</gene>
<keyword evidence="1" id="KW-0812">Transmembrane</keyword>
<keyword evidence="1" id="KW-1133">Transmembrane helix</keyword>
<keyword evidence="3" id="KW-1185">Reference proteome</keyword>
<evidence type="ECO:0000313" key="2">
    <source>
        <dbReference type="EMBL" id="SHJ91819.1"/>
    </source>
</evidence>
<sequence length="81" mass="9522">MMMLCSLLVLNSVQRLGYEQCAKNELIFGLCTKPKLYFLLIFLFAKMKFWRFRKYTTAFRFGTYPALLIANVPVAQVKKFP</sequence>
<reference evidence="3" key="1">
    <citation type="submission" date="2016-11" db="EMBL/GenBank/DDBJ databases">
        <authorList>
            <person name="Varghese N."/>
            <person name="Submissions S."/>
        </authorList>
    </citation>
    <scope>NUCLEOTIDE SEQUENCE [LARGE SCALE GENOMIC DNA]</scope>
    <source>
        <strain evidence="3">DSM 26349</strain>
    </source>
</reference>